<evidence type="ECO:0000313" key="5">
    <source>
        <dbReference type="EMBL" id="RJF81522.1"/>
    </source>
</evidence>
<dbReference type="EMBL" id="QYUL01000002">
    <property type="protein sequence ID" value="RJF81522.1"/>
    <property type="molecule type" value="Genomic_DNA"/>
</dbReference>
<proteinExistence type="inferred from homology"/>
<dbReference type="InterPro" id="IPR051455">
    <property type="entry name" value="Bact_solute-bind_prot3"/>
</dbReference>
<dbReference type="Gene3D" id="3.40.190.10">
    <property type="entry name" value="Periplasmic binding protein-like II"/>
    <property type="match status" value="2"/>
</dbReference>
<dbReference type="PANTHER" id="PTHR30085">
    <property type="entry name" value="AMINO ACID ABC TRANSPORTER PERMEASE"/>
    <property type="match status" value="1"/>
</dbReference>
<dbReference type="InterPro" id="IPR001638">
    <property type="entry name" value="Solute-binding_3/MltF_N"/>
</dbReference>
<reference evidence="5 6" key="1">
    <citation type="submission" date="2018-09" db="EMBL/GenBank/DDBJ databases">
        <authorList>
            <person name="Zhu H."/>
        </authorList>
    </citation>
    <scope>NUCLEOTIDE SEQUENCE [LARGE SCALE GENOMIC DNA]</scope>
    <source>
        <strain evidence="5 6">K2W22B-5</strain>
    </source>
</reference>
<gene>
    <name evidence="5" type="ORF">D3877_15345</name>
</gene>
<dbReference type="Pfam" id="PF00497">
    <property type="entry name" value="SBP_bac_3"/>
    <property type="match status" value="1"/>
</dbReference>
<organism evidence="5 6">
    <name type="scientific">Azospirillum cavernae</name>
    <dbReference type="NCBI Taxonomy" id="2320860"/>
    <lineage>
        <taxon>Bacteria</taxon>
        <taxon>Pseudomonadati</taxon>
        <taxon>Pseudomonadota</taxon>
        <taxon>Alphaproteobacteria</taxon>
        <taxon>Rhodospirillales</taxon>
        <taxon>Azospirillaceae</taxon>
        <taxon>Azospirillum</taxon>
    </lineage>
</organism>
<dbReference type="Proteomes" id="UP000283458">
    <property type="component" value="Unassembled WGS sequence"/>
</dbReference>
<comment type="similarity">
    <text evidence="1">Belongs to the bacterial solute-binding protein 3 family.</text>
</comment>
<evidence type="ECO:0000256" key="1">
    <source>
        <dbReference type="ARBA" id="ARBA00010333"/>
    </source>
</evidence>
<keyword evidence="6" id="KW-1185">Reference proteome</keyword>
<name>A0A418VWK5_9PROT</name>
<feature type="domain" description="Solute-binding protein family 3/N-terminal" evidence="4">
    <location>
        <begin position="32"/>
        <end position="257"/>
    </location>
</feature>
<keyword evidence="2" id="KW-0813">Transport</keyword>
<evidence type="ECO:0000259" key="4">
    <source>
        <dbReference type="SMART" id="SM00062"/>
    </source>
</evidence>
<dbReference type="SUPFAM" id="SSF53850">
    <property type="entry name" value="Periplasmic binding protein-like II"/>
    <property type="match status" value="1"/>
</dbReference>
<dbReference type="PANTHER" id="PTHR30085:SF6">
    <property type="entry name" value="ABC TRANSPORTER GLUTAMINE-BINDING PROTEIN GLNH"/>
    <property type="match status" value="1"/>
</dbReference>
<evidence type="ECO:0000256" key="3">
    <source>
        <dbReference type="ARBA" id="ARBA00022729"/>
    </source>
</evidence>
<dbReference type="RefSeq" id="WP_119831613.1">
    <property type="nucleotide sequence ID" value="NZ_QYUL01000002.1"/>
</dbReference>
<sequence length="338" mass="35914">MMIRILVILLLSLCVVTSGSAGTLDRVRQAGVLRCGVASSGLGLSTMDESGVWRGFFPDMCRAVAVATLGKAEAVAFVEVGAENRFAVLRDLAVDVVMDATTWTQERERGQGVAFPVVYLFDGQALMVHRSLKIATLAQAGAASVCVVDGTMAASSLESWISRNGARLVVKRARSTEGALGAFFNHHCDLYSGHRLALHGQRAQNAPNAGDYLILPDVIAREPLAPMVRSDDPGWEGVVRWTVLALLVAEEKGVTSANAAAQKSIGDAETRRLLGSSPGFGQDLGLDNDWALRVIGKIGNYGEIFEQNLGRRSGLRIERGANALWNAGGLLYAPPLGG</sequence>
<dbReference type="GO" id="GO:0006865">
    <property type="term" value="P:amino acid transport"/>
    <property type="evidence" value="ECO:0007669"/>
    <property type="project" value="TreeGrafter"/>
</dbReference>
<keyword evidence="3" id="KW-0732">Signal</keyword>
<accession>A0A418VWK5</accession>
<protein>
    <submittedName>
        <fullName evidence="5">Amino acid ABC transporter substrate-binding protein</fullName>
    </submittedName>
</protein>
<dbReference type="SMART" id="SM00062">
    <property type="entry name" value="PBPb"/>
    <property type="match status" value="1"/>
</dbReference>
<dbReference type="OrthoDB" id="9777941at2"/>
<evidence type="ECO:0000256" key="2">
    <source>
        <dbReference type="ARBA" id="ARBA00022448"/>
    </source>
</evidence>
<comment type="caution">
    <text evidence="5">The sequence shown here is derived from an EMBL/GenBank/DDBJ whole genome shotgun (WGS) entry which is preliminary data.</text>
</comment>
<dbReference type="AlphaFoldDB" id="A0A418VWK5"/>
<evidence type="ECO:0000313" key="6">
    <source>
        <dbReference type="Proteomes" id="UP000283458"/>
    </source>
</evidence>
<dbReference type="CDD" id="cd13692">
    <property type="entry name" value="PBP2_BztA"/>
    <property type="match status" value="1"/>
</dbReference>